<sequence length="31" mass="3445">MSYITDGSSPLSHKPHTPIANLIHLRLMSKV</sequence>
<evidence type="ECO:0000313" key="1">
    <source>
        <dbReference type="EMBL" id="MBX72515.1"/>
    </source>
</evidence>
<dbReference type="EMBL" id="GGEC01092031">
    <property type="protein sequence ID" value="MBX72515.1"/>
    <property type="molecule type" value="Transcribed_RNA"/>
</dbReference>
<accession>A0A2P2QZW7</accession>
<name>A0A2P2QZW7_RHIMU</name>
<protein>
    <submittedName>
        <fullName evidence="1">Uncharacterized protein</fullName>
    </submittedName>
</protein>
<reference evidence="1" key="1">
    <citation type="submission" date="2018-02" db="EMBL/GenBank/DDBJ databases">
        <title>Rhizophora mucronata_Transcriptome.</title>
        <authorList>
            <person name="Meera S.P."/>
            <person name="Sreeshan A."/>
            <person name="Augustine A."/>
        </authorList>
    </citation>
    <scope>NUCLEOTIDE SEQUENCE</scope>
    <source>
        <tissue evidence="1">Leaf</tissue>
    </source>
</reference>
<dbReference type="AlphaFoldDB" id="A0A2P2QZW7"/>
<proteinExistence type="predicted"/>
<organism evidence="1">
    <name type="scientific">Rhizophora mucronata</name>
    <name type="common">Asiatic mangrove</name>
    <dbReference type="NCBI Taxonomy" id="61149"/>
    <lineage>
        <taxon>Eukaryota</taxon>
        <taxon>Viridiplantae</taxon>
        <taxon>Streptophyta</taxon>
        <taxon>Embryophyta</taxon>
        <taxon>Tracheophyta</taxon>
        <taxon>Spermatophyta</taxon>
        <taxon>Magnoliopsida</taxon>
        <taxon>eudicotyledons</taxon>
        <taxon>Gunneridae</taxon>
        <taxon>Pentapetalae</taxon>
        <taxon>rosids</taxon>
        <taxon>fabids</taxon>
        <taxon>Malpighiales</taxon>
        <taxon>Rhizophoraceae</taxon>
        <taxon>Rhizophora</taxon>
    </lineage>
</organism>